<dbReference type="Pfam" id="PF00672">
    <property type="entry name" value="HAMP"/>
    <property type="match status" value="1"/>
</dbReference>
<feature type="transmembrane region" description="Helical" evidence="14">
    <location>
        <begin position="6"/>
        <end position="27"/>
    </location>
</feature>
<name>A0ABT1EHV0_9FIRM</name>
<accession>A0ABT1EHV0</accession>
<dbReference type="SUPFAM" id="SSF47384">
    <property type="entry name" value="Homodimeric domain of signal transducing histidine kinase"/>
    <property type="match status" value="1"/>
</dbReference>
<evidence type="ECO:0000259" key="16">
    <source>
        <dbReference type="PROSITE" id="PS50885"/>
    </source>
</evidence>
<dbReference type="InterPro" id="IPR004358">
    <property type="entry name" value="Sig_transdc_His_kin-like_C"/>
</dbReference>
<dbReference type="Pfam" id="PF00512">
    <property type="entry name" value="HisKA"/>
    <property type="match status" value="1"/>
</dbReference>
<evidence type="ECO:0000259" key="15">
    <source>
        <dbReference type="PROSITE" id="PS50109"/>
    </source>
</evidence>
<evidence type="ECO:0000256" key="2">
    <source>
        <dbReference type="ARBA" id="ARBA00004651"/>
    </source>
</evidence>
<proteinExistence type="predicted"/>
<sequence>MRSTLYLKFLITYIVVGFFGIFIVSLVGNGLLDARIRGYYTDTIYKETNVMASEVFPEFFLTEENDREEMILVRGMEKQLDAAVWLVDTTGTMVASSTPSDYASPPSTLPNFNPAEIGNKRYLTGNYHGFFDNEVITVIAPVAGDSYITHGYLMVHKHLADIDVLRDNLMLIFYLVALIIYLLSFAILITFNLFVYRPLRKITEAAQQYASGNLEYTIPVTTEDEMGYLSASLNSMSNELKHMEEAQKKFIGNVSHDFRSPLTSIKGYLDAMMDGTIPEEMYDKYFKVISYETQRLTDLAKDLLTLNTYDNKGLILNYEDFDIHEVIRQIALSFEGLCKEKKISIDLVFATKTLSVWADKKMIEQVLYNLIDNAIKFSDVDSLITIETTDRGDKVGVSVKDYGVGIPAKELSKIWDRFYKSDTSRGKDKKGTGLGLSIVRDALKSHNENITVLSTEGVGTEFTFSLSKRKPEGR</sequence>
<organism evidence="17 18">
    <name type="scientific">Ohessyouella blattaphilus</name>
    <dbReference type="NCBI Taxonomy" id="2949333"/>
    <lineage>
        <taxon>Bacteria</taxon>
        <taxon>Bacillati</taxon>
        <taxon>Bacillota</taxon>
        <taxon>Clostridia</taxon>
        <taxon>Lachnospirales</taxon>
        <taxon>Lachnospiraceae</taxon>
        <taxon>Ohessyouella</taxon>
    </lineage>
</organism>
<dbReference type="CDD" id="cd00082">
    <property type="entry name" value="HisKA"/>
    <property type="match status" value="1"/>
</dbReference>
<dbReference type="InterPro" id="IPR050398">
    <property type="entry name" value="HssS/ArlS-like"/>
</dbReference>
<keyword evidence="4" id="KW-1003">Cell membrane</keyword>
<keyword evidence="5" id="KW-0597">Phosphoprotein</keyword>
<dbReference type="InterPro" id="IPR003661">
    <property type="entry name" value="HisK_dim/P_dom"/>
</dbReference>
<comment type="subcellular location">
    <subcellularLocation>
        <location evidence="2">Cell membrane</location>
        <topology evidence="2">Multi-pass membrane protein</topology>
    </subcellularLocation>
</comment>
<keyword evidence="11 14" id="KW-1133">Transmembrane helix</keyword>
<dbReference type="SMART" id="SM00304">
    <property type="entry name" value="HAMP"/>
    <property type="match status" value="1"/>
</dbReference>
<comment type="caution">
    <text evidence="17">The sequence shown here is derived from an EMBL/GenBank/DDBJ whole genome shotgun (WGS) entry which is preliminary data.</text>
</comment>
<keyword evidence="6" id="KW-0808">Transferase</keyword>
<dbReference type="RefSeq" id="WP_262069160.1">
    <property type="nucleotide sequence ID" value="NZ_JAMXOC010000011.1"/>
</dbReference>
<evidence type="ECO:0000256" key="12">
    <source>
        <dbReference type="ARBA" id="ARBA00023012"/>
    </source>
</evidence>
<dbReference type="Proteomes" id="UP001523565">
    <property type="component" value="Unassembled WGS sequence"/>
</dbReference>
<keyword evidence="12" id="KW-0902">Two-component regulatory system</keyword>
<dbReference type="Gene3D" id="1.10.287.130">
    <property type="match status" value="1"/>
</dbReference>
<keyword evidence="13 14" id="KW-0472">Membrane</keyword>
<evidence type="ECO:0000313" key="17">
    <source>
        <dbReference type="EMBL" id="MCP1110280.1"/>
    </source>
</evidence>
<evidence type="ECO:0000313" key="18">
    <source>
        <dbReference type="Proteomes" id="UP001523565"/>
    </source>
</evidence>
<evidence type="ECO:0000256" key="4">
    <source>
        <dbReference type="ARBA" id="ARBA00022475"/>
    </source>
</evidence>
<dbReference type="InterPro" id="IPR036097">
    <property type="entry name" value="HisK_dim/P_sf"/>
</dbReference>
<keyword evidence="8" id="KW-0547">Nucleotide-binding</keyword>
<dbReference type="EC" id="2.7.13.3" evidence="3"/>
<dbReference type="GO" id="GO:0016301">
    <property type="term" value="F:kinase activity"/>
    <property type="evidence" value="ECO:0007669"/>
    <property type="project" value="UniProtKB-KW"/>
</dbReference>
<dbReference type="PROSITE" id="PS50109">
    <property type="entry name" value="HIS_KIN"/>
    <property type="match status" value="1"/>
</dbReference>
<dbReference type="InterPro" id="IPR003660">
    <property type="entry name" value="HAMP_dom"/>
</dbReference>
<evidence type="ECO:0000256" key="11">
    <source>
        <dbReference type="ARBA" id="ARBA00022989"/>
    </source>
</evidence>
<protein>
    <recommendedName>
        <fullName evidence="3">histidine kinase</fullName>
        <ecNumber evidence="3">2.7.13.3</ecNumber>
    </recommendedName>
</protein>
<dbReference type="Gene3D" id="3.30.565.10">
    <property type="entry name" value="Histidine kinase-like ATPase, C-terminal domain"/>
    <property type="match status" value="1"/>
</dbReference>
<evidence type="ECO:0000256" key="9">
    <source>
        <dbReference type="ARBA" id="ARBA00022777"/>
    </source>
</evidence>
<evidence type="ECO:0000256" key="10">
    <source>
        <dbReference type="ARBA" id="ARBA00022840"/>
    </source>
</evidence>
<feature type="domain" description="Histidine kinase" evidence="15">
    <location>
        <begin position="253"/>
        <end position="470"/>
    </location>
</feature>
<dbReference type="Gene3D" id="6.10.340.10">
    <property type="match status" value="1"/>
</dbReference>
<dbReference type="InterPro" id="IPR036890">
    <property type="entry name" value="HATPase_C_sf"/>
</dbReference>
<keyword evidence="9 17" id="KW-0418">Kinase</keyword>
<dbReference type="PANTHER" id="PTHR45528">
    <property type="entry name" value="SENSOR HISTIDINE KINASE CPXA"/>
    <property type="match status" value="1"/>
</dbReference>
<reference evidence="17 18" key="1">
    <citation type="journal article" date="2022" name="Genome Biol. Evol.">
        <title>Host diet, physiology and behaviors set the stage for Lachnospiraceae cladogenesis.</title>
        <authorList>
            <person name="Vera-Ponce De Leon A."/>
            <person name="Schneider M."/>
            <person name="Jahnes B.C."/>
            <person name="Sadowski V."/>
            <person name="Camuy-Velez L.A."/>
            <person name="Duan J."/>
            <person name="Sabree Z.L."/>
        </authorList>
    </citation>
    <scope>NUCLEOTIDE SEQUENCE [LARGE SCALE GENOMIC DNA]</scope>
    <source>
        <strain evidence="17 18">PAL227</strain>
    </source>
</reference>
<evidence type="ECO:0000256" key="14">
    <source>
        <dbReference type="SAM" id="Phobius"/>
    </source>
</evidence>
<dbReference type="CDD" id="cd00075">
    <property type="entry name" value="HATPase"/>
    <property type="match status" value="1"/>
</dbReference>
<evidence type="ECO:0000256" key="6">
    <source>
        <dbReference type="ARBA" id="ARBA00022679"/>
    </source>
</evidence>
<dbReference type="InterPro" id="IPR005467">
    <property type="entry name" value="His_kinase_dom"/>
</dbReference>
<evidence type="ECO:0000256" key="7">
    <source>
        <dbReference type="ARBA" id="ARBA00022692"/>
    </source>
</evidence>
<dbReference type="CDD" id="cd06225">
    <property type="entry name" value="HAMP"/>
    <property type="match status" value="1"/>
</dbReference>
<dbReference type="InterPro" id="IPR003594">
    <property type="entry name" value="HATPase_dom"/>
</dbReference>
<dbReference type="EMBL" id="JAMZFV010000011">
    <property type="protein sequence ID" value="MCP1110280.1"/>
    <property type="molecule type" value="Genomic_DNA"/>
</dbReference>
<dbReference type="SUPFAM" id="SSF55874">
    <property type="entry name" value="ATPase domain of HSP90 chaperone/DNA topoisomerase II/histidine kinase"/>
    <property type="match status" value="1"/>
</dbReference>
<feature type="domain" description="HAMP" evidence="16">
    <location>
        <begin position="197"/>
        <end position="245"/>
    </location>
</feature>
<dbReference type="Pfam" id="PF02518">
    <property type="entry name" value="HATPase_c"/>
    <property type="match status" value="1"/>
</dbReference>
<keyword evidence="7 14" id="KW-0812">Transmembrane</keyword>
<dbReference type="SMART" id="SM00387">
    <property type="entry name" value="HATPase_c"/>
    <property type="match status" value="1"/>
</dbReference>
<dbReference type="PROSITE" id="PS50885">
    <property type="entry name" value="HAMP"/>
    <property type="match status" value="1"/>
</dbReference>
<evidence type="ECO:0000256" key="3">
    <source>
        <dbReference type="ARBA" id="ARBA00012438"/>
    </source>
</evidence>
<dbReference type="PANTHER" id="PTHR45528:SF1">
    <property type="entry name" value="SENSOR HISTIDINE KINASE CPXA"/>
    <property type="match status" value="1"/>
</dbReference>
<evidence type="ECO:0000256" key="1">
    <source>
        <dbReference type="ARBA" id="ARBA00000085"/>
    </source>
</evidence>
<evidence type="ECO:0000256" key="5">
    <source>
        <dbReference type="ARBA" id="ARBA00022553"/>
    </source>
</evidence>
<comment type="catalytic activity">
    <reaction evidence="1">
        <text>ATP + protein L-histidine = ADP + protein N-phospho-L-histidine.</text>
        <dbReference type="EC" id="2.7.13.3"/>
    </reaction>
</comment>
<dbReference type="PRINTS" id="PR00344">
    <property type="entry name" value="BCTRLSENSOR"/>
</dbReference>
<gene>
    <name evidence="17" type="ORF">NK118_08455</name>
</gene>
<dbReference type="SUPFAM" id="SSF158472">
    <property type="entry name" value="HAMP domain-like"/>
    <property type="match status" value="1"/>
</dbReference>
<keyword evidence="18" id="KW-1185">Reference proteome</keyword>
<dbReference type="SMART" id="SM00388">
    <property type="entry name" value="HisKA"/>
    <property type="match status" value="1"/>
</dbReference>
<evidence type="ECO:0000256" key="13">
    <source>
        <dbReference type="ARBA" id="ARBA00023136"/>
    </source>
</evidence>
<evidence type="ECO:0000256" key="8">
    <source>
        <dbReference type="ARBA" id="ARBA00022741"/>
    </source>
</evidence>
<keyword evidence="10" id="KW-0067">ATP-binding</keyword>
<feature type="transmembrane region" description="Helical" evidence="14">
    <location>
        <begin position="171"/>
        <end position="196"/>
    </location>
</feature>